<evidence type="ECO:0000256" key="1">
    <source>
        <dbReference type="ARBA" id="ARBA00007362"/>
    </source>
</evidence>
<organism evidence="4 5">
    <name type="scientific">Enterocloster lavalensis</name>
    <dbReference type="NCBI Taxonomy" id="460384"/>
    <lineage>
        <taxon>Bacteria</taxon>
        <taxon>Bacillati</taxon>
        <taxon>Bacillota</taxon>
        <taxon>Clostridia</taxon>
        <taxon>Lachnospirales</taxon>
        <taxon>Lachnospiraceae</taxon>
        <taxon>Enterocloster</taxon>
    </lineage>
</organism>
<dbReference type="PANTHER" id="PTHR22911:SF102">
    <property type="entry name" value="MEMBRANE PROTEIN"/>
    <property type="match status" value="1"/>
</dbReference>
<feature type="domain" description="EamA" evidence="3">
    <location>
        <begin position="151"/>
        <end position="283"/>
    </location>
</feature>
<dbReference type="Gene3D" id="1.10.3730.20">
    <property type="match status" value="1"/>
</dbReference>
<evidence type="ECO:0000259" key="3">
    <source>
        <dbReference type="Pfam" id="PF00892"/>
    </source>
</evidence>
<dbReference type="Pfam" id="PF00892">
    <property type="entry name" value="EamA"/>
    <property type="match status" value="2"/>
</dbReference>
<dbReference type="STRING" id="460384.SAMN05216313_12570"/>
<reference evidence="5" key="1">
    <citation type="submission" date="2016-10" db="EMBL/GenBank/DDBJ databases">
        <authorList>
            <person name="Varghese N."/>
            <person name="Submissions S."/>
        </authorList>
    </citation>
    <scope>NUCLEOTIDE SEQUENCE [LARGE SCALE GENOMIC DNA]</scope>
    <source>
        <strain evidence="5">NLAE-zl-G277</strain>
    </source>
</reference>
<feature type="transmembrane region" description="Helical" evidence="2">
    <location>
        <begin position="182"/>
        <end position="206"/>
    </location>
</feature>
<dbReference type="Proteomes" id="UP000198508">
    <property type="component" value="Unassembled WGS sequence"/>
</dbReference>
<dbReference type="SUPFAM" id="SSF103481">
    <property type="entry name" value="Multidrug resistance efflux transporter EmrE"/>
    <property type="match status" value="2"/>
</dbReference>
<evidence type="ECO:0000313" key="5">
    <source>
        <dbReference type="Proteomes" id="UP000198508"/>
    </source>
</evidence>
<accession>A0A1I0J198</accession>
<evidence type="ECO:0000313" key="4">
    <source>
        <dbReference type="EMBL" id="SEU03407.1"/>
    </source>
</evidence>
<name>A0A1I0J198_9FIRM</name>
<dbReference type="PANTHER" id="PTHR22911">
    <property type="entry name" value="ACYL-MALONYL CONDENSING ENZYME-RELATED"/>
    <property type="match status" value="1"/>
</dbReference>
<feature type="transmembrane region" description="Helical" evidence="2">
    <location>
        <begin position="125"/>
        <end position="145"/>
    </location>
</feature>
<dbReference type="AlphaFoldDB" id="A0A1I0J198"/>
<dbReference type="InterPro" id="IPR000620">
    <property type="entry name" value="EamA_dom"/>
</dbReference>
<keyword evidence="2" id="KW-0472">Membrane</keyword>
<feature type="transmembrane region" description="Helical" evidence="2">
    <location>
        <begin position="12"/>
        <end position="29"/>
    </location>
</feature>
<gene>
    <name evidence="4" type="ORF">SAMN05216313_12570</name>
</gene>
<feature type="transmembrane region" description="Helical" evidence="2">
    <location>
        <begin position="212"/>
        <end position="231"/>
    </location>
</feature>
<feature type="transmembrane region" description="Helical" evidence="2">
    <location>
        <begin position="268"/>
        <end position="286"/>
    </location>
</feature>
<dbReference type="GO" id="GO:0016020">
    <property type="term" value="C:membrane"/>
    <property type="evidence" value="ECO:0007669"/>
    <property type="project" value="InterPro"/>
</dbReference>
<feature type="transmembrane region" description="Helical" evidence="2">
    <location>
        <begin position="243"/>
        <end position="262"/>
    </location>
</feature>
<evidence type="ECO:0000256" key="2">
    <source>
        <dbReference type="SAM" id="Phobius"/>
    </source>
</evidence>
<feature type="transmembrane region" description="Helical" evidence="2">
    <location>
        <begin position="151"/>
        <end position="170"/>
    </location>
</feature>
<proteinExistence type="inferred from homology"/>
<keyword evidence="2" id="KW-1133">Transmembrane helix</keyword>
<protein>
    <submittedName>
        <fullName evidence="4">RarD protein</fullName>
    </submittedName>
</protein>
<dbReference type="InterPro" id="IPR037185">
    <property type="entry name" value="EmrE-like"/>
</dbReference>
<feature type="domain" description="EamA" evidence="3">
    <location>
        <begin position="13"/>
        <end position="139"/>
    </location>
</feature>
<keyword evidence="5" id="KW-1185">Reference proteome</keyword>
<feature type="transmembrane region" description="Helical" evidence="2">
    <location>
        <begin position="95"/>
        <end position="116"/>
    </location>
</feature>
<sequence length="292" mass="31228">MERNRLIAKAEIVFSMAVFGTISIFVRNIPLPSAELALCRAVIAAATLLVWQLLTRTMVRFQDIKKELPLLLLSGAAMGVNWILFFQAYKYTSVALATLSYYFAPVLVTVASPLLFQERLTGRQMFCFVMSTLGLVLVIGVSGGAGAGDTAGVLFGLGAAVFYAAVVLCNKGIRNVTGINRTYLQFLASIAVLLPYVLLTGGFHLTQLPAKGLISLLVVGVGYTGIAYTLYFSSLRYLKGQEAAILSYIDPLVAVLVSVTVLAESVTWLQAAGGAMILGFTILNELKPKGAA</sequence>
<keyword evidence="2" id="KW-0812">Transmembrane</keyword>
<comment type="similarity">
    <text evidence="1">Belongs to the EamA transporter family.</text>
</comment>
<dbReference type="EMBL" id="FOIM01000025">
    <property type="protein sequence ID" value="SEU03407.1"/>
    <property type="molecule type" value="Genomic_DNA"/>
</dbReference>
<feature type="transmembrane region" description="Helical" evidence="2">
    <location>
        <begin position="35"/>
        <end position="55"/>
    </location>
</feature>
<feature type="transmembrane region" description="Helical" evidence="2">
    <location>
        <begin position="67"/>
        <end position="89"/>
    </location>
</feature>